<dbReference type="Proteomes" id="UP000023152">
    <property type="component" value="Unassembled WGS sequence"/>
</dbReference>
<feature type="region of interest" description="Disordered" evidence="1">
    <location>
        <begin position="177"/>
        <end position="207"/>
    </location>
</feature>
<reference evidence="2 3" key="1">
    <citation type="journal article" date="2013" name="Curr. Biol.">
        <title>The Genome of the Foraminiferan Reticulomyxa filosa.</title>
        <authorList>
            <person name="Glockner G."/>
            <person name="Hulsmann N."/>
            <person name="Schleicher M."/>
            <person name="Noegel A.A."/>
            <person name="Eichinger L."/>
            <person name="Gallinger C."/>
            <person name="Pawlowski J."/>
            <person name="Sierra R."/>
            <person name="Euteneuer U."/>
            <person name="Pillet L."/>
            <person name="Moustafa A."/>
            <person name="Platzer M."/>
            <person name="Groth M."/>
            <person name="Szafranski K."/>
            <person name="Schliwa M."/>
        </authorList>
    </citation>
    <scope>NUCLEOTIDE SEQUENCE [LARGE SCALE GENOMIC DNA]</scope>
</reference>
<sequence>MYIYITTEEKAVSALMRFMNPCDNYNTNPLASPISPLETISLLPHPSNATPTSFPSIHDSQGKTSTQRRNSDPGWYGSDRQQEGQTSPELIGTLFVEIELLERREIEKEFYEQYVLTYFAQEQLQSSTKISLQNSSFSGSKVYEMLLCLGIHPSDQEFESQLFDRPSVRGRMTQFNKIMPSNDDFDEKTETQPQPRQTKVKGSQPEKTEEVANWDEVWMDSKTVVRMLVEHSFETSVSLTYYLYEHLKTKYQRSNRNSIILTGQESTIHSRKRKDSILQCDLLEAGWWVRFFKLPLSVCP</sequence>
<dbReference type="AlphaFoldDB" id="X6MF02"/>
<evidence type="ECO:0000313" key="2">
    <source>
        <dbReference type="EMBL" id="ETO12603.1"/>
    </source>
</evidence>
<dbReference type="EMBL" id="ASPP01021253">
    <property type="protein sequence ID" value="ETO12603.1"/>
    <property type="molecule type" value="Genomic_DNA"/>
</dbReference>
<organism evidence="2 3">
    <name type="scientific">Reticulomyxa filosa</name>
    <dbReference type="NCBI Taxonomy" id="46433"/>
    <lineage>
        <taxon>Eukaryota</taxon>
        <taxon>Sar</taxon>
        <taxon>Rhizaria</taxon>
        <taxon>Retaria</taxon>
        <taxon>Foraminifera</taxon>
        <taxon>Monothalamids</taxon>
        <taxon>Reticulomyxidae</taxon>
        <taxon>Reticulomyxa</taxon>
    </lineage>
</organism>
<protein>
    <submittedName>
        <fullName evidence="2">Uncharacterized protein</fullName>
    </submittedName>
</protein>
<evidence type="ECO:0000256" key="1">
    <source>
        <dbReference type="SAM" id="MobiDB-lite"/>
    </source>
</evidence>
<evidence type="ECO:0000313" key="3">
    <source>
        <dbReference type="Proteomes" id="UP000023152"/>
    </source>
</evidence>
<gene>
    <name evidence="2" type="ORF">RFI_24772</name>
</gene>
<keyword evidence="3" id="KW-1185">Reference proteome</keyword>
<feature type="region of interest" description="Disordered" evidence="1">
    <location>
        <begin position="48"/>
        <end position="88"/>
    </location>
</feature>
<feature type="compositionally biased region" description="Polar residues" evidence="1">
    <location>
        <begin position="48"/>
        <end position="68"/>
    </location>
</feature>
<accession>X6MF02</accession>
<proteinExistence type="predicted"/>
<comment type="caution">
    <text evidence="2">The sequence shown here is derived from an EMBL/GenBank/DDBJ whole genome shotgun (WGS) entry which is preliminary data.</text>
</comment>
<name>X6MF02_RETFI</name>
<feature type="compositionally biased region" description="Polar residues" evidence="1">
    <location>
        <begin position="191"/>
        <end position="201"/>
    </location>
</feature>